<name>A0A6C0KSR6_9ZZZZ</name>
<evidence type="ECO:0000313" key="1">
    <source>
        <dbReference type="EMBL" id="QHU20196.1"/>
    </source>
</evidence>
<proteinExistence type="predicted"/>
<dbReference type="EMBL" id="MN740963">
    <property type="protein sequence ID" value="QHU20196.1"/>
    <property type="molecule type" value="Genomic_DNA"/>
</dbReference>
<dbReference type="AlphaFoldDB" id="A0A6C0KSR6"/>
<organism evidence="1">
    <name type="scientific">viral metagenome</name>
    <dbReference type="NCBI Taxonomy" id="1070528"/>
    <lineage>
        <taxon>unclassified sequences</taxon>
        <taxon>metagenomes</taxon>
        <taxon>organismal metagenomes</taxon>
    </lineage>
</organism>
<reference evidence="1" key="1">
    <citation type="journal article" date="2020" name="Nature">
        <title>Giant virus diversity and host interactions through global metagenomics.</title>
        <authorList>
            <person name="Schulz F."/>
            <person name="Roux S."/>
            <person name="Paez-Espino D."/>
            <person name="Jungbluth S."/>
            <person name="Walsh D.A."/>
            <person name="Denef V.J."/>
            <person name="McMahon K.D."/>
            <person name="Konstantinidis K.T."/>
            <person name="Eloe-Fadrosh E.A."/>
            <person name="Kyrpides N.C."/>
            <person name="Woyke T."/>
        </authorList>
    </citation>
    <scope>NUCLEOTIDE SEQUENCE</scope>
    <source>
        <strain evidence="1">GVMAG-S-3300013014-136</strain>
    </source>
</reference>
<accession>A0A6C0KSR6</accession>
<sequence>MTYPNIVFRRGKYFDIELDENISMKFRSLYPHHSSKNGKQF</sequence>
<protein>
    <submittedName>
        <fullName evidence="1">Uncharacterized protein</fullName>
    </submittedName>
</protein>